<proteinExistence type="predicted"/>
<sequence length="75" mass="8293">MLVGPASRRQSTRAVAPRFRRYSSGRLRNAGAGFPWLFEKEKIAVISVYCIALRQSVHSRPSPASPEDHQDGTAP</sequence>
<protein>
    <submittedName>
        <fullName evidence="1">Uncharacterized protein</fullName>
    </submittedName>
</protein>
<evidence type="ECO:0000313" key="1">
    <source>
        <dbReference type="EMBL" id="KAK8782359.1"/>
    </source>
</evidence>
<keyword evidence="2" id="KW-1185">Reference proteome</keyword>
<dbReference type="AlphaFoldDB" id="A0AAQ4F5H9"/>
<reference evidence="1 2" key="1">
    <citation type="journal article" date="2023" name="Arcadia Sci">
        <title>De novo assembly of a long-read Amblyomma americanum tick genome.</title>
        <authorList>
            <person name="Chou S."/>
            <person name="Poskanzer K.E."/>
            <person name="Rollins M."/>
            <person name="Thuy-Boun P.S."/>
        </authorList>
    </citation>
    <scope>NUCLEOTIDE SEQUENCE [LARGE SCALE GENOMIC DNA]</scope>
    <source>
        <strain evidence="1">F_SG_1</strain>
        <tissue evidence="1">Salivary glands</tissue>
    </source>
</reference>
<dbReference type="Proteomes" id="UP001321473">
    <property type="component" value="Unassembled WGS sequence"/>
</dbReference>
<organism evidence="1 2">
    <name type="scientific">Amblyomma americanum</name>
    <name type="common">Lone star tick</name>
    <dbReference type="NCBI Taxonomy" id="6943"/>
    <lineage>
        <taxon>Eukaryota</taxon>
        <taxon>Metazoa</taxon>
        <taxon>Ecdysozoa</taxon>
        <taxon>Arthropoda</taxon>
        <taxon>Chelicerata</taxon>
        <taxon>Arachnida</taxon>
        <taxon>Acari</taxon>
        <taxon>Parasitiformes</taxon>
        <taxon>Ixodida</taxon>
        <taxon>Ixodoidea</taxon>
        <taxon>Ixodidae</taxon>
        <taxon>Amblyomminae</taxon>
        <taxon>Amblyomma</taxon>
    </lineage>
</organism>
<gene>
    <name evidence="1" type="ORF">V5799_016299</name>
</gene>
<evidence type="ECO:0000313" key="2">
    <source>
        <dbReference type="Proteomes" id="UP001321473"/>
    </source>
</evidence>
<dbReference type="EMBL" id="JARKHS020006733">
    <property type="protein sequence ID" value="KAK8782359.1"/>
    <property type="molecule type" value="Genomic_DNA"/>
</dbReference>
<comment type="caution">
    <text evidence="1">The sequence shown here is derived from an EMBL/GenBank/DDBJ whole genome shotgun (WGS) entry which is preliminary data.</text>
</comment>
<accession>A0AAQ4F5H9</accession>
<name>A0AAQ4F5H9_AMBAM</name>